<accession>A0ABR0RBG5</accession>
<keyword evidence="2 5" id="KW-0240">DNA-directed RNA polymerase</keyword>
<evidence type="ECO:0000256" key="6">
    <source>
        <dbReference type="SAM" id="MobiDB-lite"/>
    </source>
</evidence>
<evidence type="ECO:0000259" key="7">
    <source>
        <dbReference type="Pfam" id="PF08221"/>
    </source>
</evidence>
<dbReference type="InterPro" id="IPR039748">
    <property type="entry name" value="RPC3"/>
</dbReference>
<dbReference type="Pfam" id="PF22536">
    <property type="entry name" value="WHD_POLR3C"/>
    <property type="match status" value="1"/>
</dbReference>
<feature type="domain" description="DNA-directed RNA polymerase III subunit RPC3 winged-helix" evidence="8">
    <location>
        <begin position="389"/>
        <end position="461"/>
    </location>
</feature>
<dbReference type="GeneID" id="90002988"/>
<gene>
    <name evidence="9" type="primary">RPC82</name>
    <name evidence="9" type="ORF">PMZ80_009539</name>
</gene>
<evidence type="ECO:0000256" key="2">
    <source>
        <dbReference type="ARBA" id="ARBA00022478"/>
    </source>
</evidence>
<dbReference type="Gene3D" id="1.10.10.10">
    <property type="entry name" value="Winged helix-like DNA-binding domain superfamily/Winged helix DNA-binding domain"/>
    <property type="match status" value="2"/>
</dbReference>
<comment type="similarity">
    <text evidence="5">Belongs to the RNA polymerase beta chain family.</text>
</comment>
<comment type="subcellular location">
    <subcellularLocation>
        <location evidence="1 5">Nucleus</location>
    </subcellularLocation>
</comment>
<feature type="domain" description="RNA polymerase III subunit RPC82-related helix-turn-helix" evidence="7">
    <location>
        <begin position="9"/>
        <end position="68"/>
    </location>
</feature>
<evidence type="ECO:0000256" key="5">
    <source>
        <dbReference type="RuleBase" id="RU367076"/>
    </source>
</evidence>
<evidence type="ECO:0000256" key="3">
    <source>
        <dbReference type="ARBA" id="ARBA00023163"/>
    </source>
</evidence>
<dbReference type="InterPro" id="IPR036388">
    <property type="entry name" value="WH-like_DNA-bd_sf"/>
</dbReference>
<dbReference type="PANTHER" id="PTHR12949">
    <property type="entry name" value="RNA POLYMERASE III DNA DIRECTED -RELATED"/>
    <property type="match status" value="1"/>
</dbReference>
<name>A0ABR0RBG5_9EURO</name>
<evidence type="ECO:0000259" key="8">
    <source>
        <dbReference type="Pfam" id="PF22536"/>
    </source>
</evidence>
<protein>
    <recommendedName>
        <fullName evidence="5">DNA-directed RNA polymerase III subunit RPC3</fullName>
        <shortName evidence="5">RNA polymerase III subunit C3</shortName>
    </recommendedName>
</protein>
<dbReference type="Proteomes" id="UP001334248">
    <property type="component" value="Unassembled WGS sequence"/>
</dbReference>
<dbReference type="PANTHER" id="PTHR12949:SF0">
    <property type="entry name" value="DNA-DIRECTED RNA POLYMERASE III SUBUNIT RPC3"/>
    <property type="match status" value="1"/>
</dbReference>
<dbReference type="InterPro" id="IPR055207">
    <property type="entry name" value="POLR3C_WHD"/>
</dbReference>
<feature type="region of interest" description="Disordered" evidence="6">
    <location>
        <begin position="314"/>
        <end position="342"/>
    </location>
</feature>
<evidence type="ECO:0000313" key="9">
    <source>
        <dbReference type="EMBL" id="KAK5937950.1"/>
    </source>
</evidence>
<evidence type="ECO:0000256" key="1">
    <source>
        <dbReference type="ARBA" id="ARBA00004123"/>
    </source>
</evidence>
<reference evidence="9 10" key="1">
    <citation type="journal article" date="2023" name="Res Sq">
        <title>Genomic and morphological characterization of Knufia obscura isolated from the Mars 2020 spacecraft assembly facility.</title>
        <authorList>
            <person name="Chander A.M."/>
            <person name="Teixeira M.M."/>
            <person name="Singh N.K."/>
            <person name="Williams M.P."/>
            <person name="Parker C.W."/>
            <person name="Leo P."/>
            <person name="Stajich J.E."/>
            <person name="Torok T."/>
            <person name="Tighe S."/>
            <person name="Mason C.E."/>
            <person name="Venkateswaran K."/>
        </authorList>
    </citation>
    <scope>NUCLEOTIDE SEQUENCE [LARGE SCALE GENOMIC DNA]</scope>
    <source>
        <strain evidence="9 10">CCFEE 5817</strain>
    </source>
</reference>
<comment type="function">
    <text evidence="5">DNA-dependent RNA polymerase catalyzes the transcription of DNA into RNA using the four ribonucleoside triphosphates as substrates. Specific core component of RNA polymerase III which synthesizes small RNAs, such as 5S rRNA and tRNAs.</text>
</comment>
<dbReference type="Pfam" id="PF08221">
    <property type="entry name" value="HTH_9"/>
    <property type="match status" value="1"/>
</dbReference>
<keyword evidence="4 5" id="KW-0539">Nucleus</keyword>
<keyword evidence="3 5" id="KW-0804">Transcription</keyword>
<evidence type="ECO:0000256" key="4">
    <source>
        <dbReference type="ARBA" id="ARBA00023242"/>
    </source>
</evidence>
<feature type="compositionally biased region" description="Basic and acidic residues" evidence="6">
    <location>
        <begin position="315"/>
        <end position="324"/>
    </location>
</feature>
<dbReference type="EMBL" id="JAVHJV010000014">
    <property type="protein sequence ID" value="KAK5937950.1"/>
    <property type="molecule type" value="Genomic_DNA"/>
</dbReference>
<keyword evidence="10" id="KW-1185">Reference proteome</keyword>
<proteinExistence type="inferred from homology"/>
<dbReference type="RefSeq" id="XP_064726040.1">
    <property type="nucleotide sequence ID" value="XM_064877932.1"/>
</dbReference>
<dbReference type="InterPro" id="IPR013197">
    <property type="entry name" value="RNA_pol_III_RPC82-rel_HTH"/>
</dbReference>
<comment type="caution">
    <text evidence="9">The sequence shown here is derived from an EMBL/GenBank/DDBJ whole genome shotgun (WGS) entry which is preliminary data.</text>
</comment>
<comment type="subunit">
    <text evidence="5">Component of the RNA polymerase III (Pol III) complex consisting of 17 subunits.</text>
</comment>
<evidence type="ECO:0000313" key="10">
    <source>
        <dbReference type="Proteomes" id="UP001334248"/>
    </source>
</evidence>
<sequence length="548" mass="61785">MTTSPAFQHLCCGLVEDYYGDFYRTIFETLAFGGRLSAPQVAQKCHLPLRQARSGLAGLVQLRLVHHHTPRDAQTIYSANLNKAYDVIRTGRLIEAAREQHGDTAAEIVATACDLGFATISELRDRILCEDEPAETVASLEQLIDDLLEDHYLIRLRKAHFGEAHDVRREVELNLLSPQAIAKLTGTKAKAEHALNVERGYDELVHTSRAENGLVNNDYVKQVREKQSNGVNGAATNGQLARLATLLQPNPHKIVALAQSTLVADLARKMHGKRAAAVLACAVRQTADPDAWSKLGPTHAYDVHVPQLRDGVNAEARRRSENEAKQVNGRVNGHSHHDDDEELADGDVDRELMFLTESAFHFLQGQSRQWYIEKGTFDDWVRKEETLRVMDSRLEPPAPRILRILIDKGKLEERTLQEIGLLGAKELRQCLSLLKQMGYLDLQEVPRNPQRMPNQTVFLWSHEAGRVQSLALDSVYATIGKLVQLLKLEREKMAGTLAKTEREDVRGKEEEMLAPAEFTLLQRFRRTEAWIWDEIHRLDSTVAILRDS</sequence>
<organism evidence="9 10">
    <name type="scientific">Knufia obscura</name>
    <dbReference type="NCBI Taxonomy" id="1635080"/>
    <lineage>
        <taxon>Eukaryota</taxon>
        <taxon>Fungi</taxon>
        <taxon>Dikarya</taxon>
        <taxon>Ascomycota</taxon>
        <taxon>Pezizomycotina</taxon>
        <taxon>Eurotiomycetes</taxon>
        <taxon>Chaetothyriomycetidae</taxon>
        <taxon>Chaetothyriales</taxon>
        <taxon>Trichomeriaceae</taxon>
        <taxon>Knufia</taxon>
    </lineage>
</organism>